<organism evidence="1 2">
    <name type="scientific">Dissostichus mawsoni</name>
    <name type="common">Antarctic cod</name>
    <dbReference type="NCBI Taxonomy" id="36200"/>
    <lineage>
        <taxon>Eukaryota</taxon>
        <taxon>Metazoa</taxon>
        <taxon>Chordata</taxon>
        <taxon>Craniata</taxon>
        <taxon>Vertebrata</taxon>
        <taxon>Euteleostomi</taxon>
        <taxon>Actinopterygii</taxon>
        <taxon>Neopterygii</taxon>
        <taxon>Teleostei</taxon>
        <taxon>Neoteleostei</taxon>
        <taxon>Acanthomorphata</taxon>
        <taxon>Eupercaria</taxon>
        <taxon>Perciformes</taxon>
        <taxon>Notothenioidei</taxon>
        <taxon>Nototheniidae</taxon>
        <taxon>Dissostichus</taxon>
    </lineage>
</organism>
<proteinExistence type="predicted"/>
<name>A0A7J5ZBK3_DISMA</name>
<dbReference type="EMBL" id="JAAKFY010000004">
    <property type="protein sequence ID" value="KAF3858047.1"/>
    <property type="molecule type" value="Genomic_DNA"/>
</dbReference>
<sequence>MHVEYSQQLAVEDSNDSGALQAVVGSAALALLEEFNKVCIHPGSIKVLLDARLGASSWHDDLSAGRQNGQQKGIVKPLIRILRVAEAWEVRMGVGRPSRAVSGRSRVMTPREQLRKMTALGEQGALDEKHWYRLVNGMSAGELRQRQELIMRNQMAMAPQILAQGQQRLQGVPAQFEPRFMERSVPDFTLKTETVALWLRAS</sequence>
<comment type="caution">
    <text evidence="1">The sequence shown here is derived from an EMBL/GenBank/DDBJ whole genome shotgun (WGS) entry which is preliminary data.</text>
</comment>
<dbReference type="OrthoDB" id="9943471at2759"/>
<dbReference type="AlphaFoldDB" id="A0A7J5ZBK3"/>
<evidence type="ECO:0000313" key="2">
    <source>
        <dbReference type="Proteomes" id="UP000518266"/>
    </source>
</evidence>
<reference evidence="1 2" key="1">
    <citation type="submission" date="2020-03" db="EMBL/GenBank/DDBJ databases">
        <title>Dissostichus mawsoni Genome sequencing and assembly.</title>
        <authorList>
            <person name="Park H."/>
        </authorList>
    </citation>
    <scope>NUCLEOTIDE SEQUENCE [LARGE SCALE GENOMIC DNA]</scope>
    <source>
        <strain evidence="1">DM0001</strain>
        <tissue evidence="1">Muscle</tissue>
    </source>
</reference>
<accession>A0A7J5ZBK3</accession>
<evidence type="ECO:0000313" key="1">
    <source>
        <dbReference type="EMBL" id="KAF3858047.1"/>
    </source>
</evidence>
<dbReference type="Proteomes" id="UP000518266">
    <property type="component" value="Unassembled WGS sequence"/>
</dbReference>
<gene>
    <name evidence="1" type="ORF">F7725_011248</name>
</gene>
<protein>
    <submittedName>
        <fullName evidence="1">Uncharacterized protein</fullName>
    </submittedName>
</protein>
<keyword evidence="2" id="KW-1185">Reference proteome</keyword>